<proteinExistence type="predicted"/>
<keyword evidence="3" id="KW-1185">Reference proteome</keyword>
<dbReference type="AlphaFoldDB" id="A0AA88IK38"/>
<evidence type="ECO:0000259" key="1">
    <source>
        <dbReference type="PROSITE" id="PS50942"/>
    </source>
</evidence>
<dbReference type="Proteomes" id="UP001187531">
    <property type="component" value="Unassembled WGS sequence"/>
</dbReference>
<dbReference type="Gene3D" id="1.25.40.90">
    <property type="match status" value="1"/>
</dbReference>
<evidence type="ECO:0000313" key="3">
    <source>
        <dbReference type="Proteomes" id="UP001187531"/>
    </source>
</evidence>
<dbReference type="EMBL" id="JAVRJZ010000004">
    <property type="protein sequence ID" value="KAK2723172.1"/>
    <property type="molecule type" value="Genomic_DNA"/>
</dbReference>
<dbReference type="InterPro" id="IPR008942">
    <property type="entry name" value="ENTH_VHS"/>
</dbReference>
<name>A0AA88IK38_ARTSF</name>
<dbReference type="SUPFAM" id="SSF48464">
    <property type="entry name" value="ENTH/VHS domain"/>
    <property type="match status" value="1"/>
</dbReference>
<evidence type="ECO:0000313" key="2">
    <source>
        <dbReference type="EMBL" id="KAK2723172.1"/>
    </source>
</evidence>
<accession>A0AA88IK38</accession>
<organism evidence="2 3">
    <name type="scientific">Artemia franciscana</name>
    <name type="common">Brine shrimp</name>
    <name type="synonym">Artemia sanfranciscana</name>
    <dbReference type="NCBI Taxonomy" id="6661"/>
    <lineage>
        <taxon>Eukaryota</taxon>
        <taxon>Metazoa</taxon>
        <taxon>Ecdysozoa</taxon>
        <taxon>Arthropoda</taxon>
        <taxon>Crustacea</taxon>
        <taxon>Branchiopoda</taxon>
        <taxon>Anostraca</taxon>
        <taxon>Artemiidae</taxon>
        <taxon>Artemia</taxon>
    </lineage>
</organism>
<dbReference type="Pfam" id="PF01417">
    <property type="entry name" value="ENTH"/>
    <property type="match status" value="1"/>
</dbReference>
<feature type="domain" description="ENTH" evidence="1">
    <location>
        <begin position="66"/>
        <end position="213"/>
    </location>
</feature>
<gene>
    <name evidence="2" type="ORF">QYM36_001746</name>
</gene>
<dbReference type="InterPro" id="IPR013809">
    <property type="entry name" value="ENTH"/>
</dbReference>
<dbReference type="PROSITE" id="PS50942">
    <property type="entry name" value="ENTH"/>
    <property type="match status" value="1"/>
</dbReference>
<protein>
    <recommendedName>
        <fullName evidence="1">ENTH domain-containing protein</fullName>
    </recommendedName>
</protein>
<comment type="caution">
    <text evidence="2">The sequence shown here is derived from an EMBL/GenBank/DDBJ whole genome shotgun (WGS) entry which is preliminary data.</text>
</comment>
<sequence length="213" mass="24682">MTKPRGRLEKFKFTIARNEKSGLSNVTKPIETIRYNNNYGSHGNDISRRDDSCHKGICVFGKSLKRVTFFSNKEEILVQRVTGKVICPHTGFNNVKDLERLVELTFDSKSSIKVMKAIRKRIIDYTNWYRLHQTASLLYYLLEHGGPRVFEISDTWRDKIDHLQKIVPSSRNDDVVRVLKAVGVVKQTALTDLRENILTKLDLWKFKSRNAQA</sequence>
<reference evidence="2" key="1">
    <citation type="submission" date="2023-07" db="EMBL/GenBank/DDBJ databases">
        <title>Chromosome-level genome assembly of Artemia franciscana.</title>
        <authorList>
            <person name="Jo E."/>
        </authorList>
    </citation>
    <scope>NUCLEOTIDE SEQUENCE</scope>
    <source>
        <tissue evidence="2">Whole body</tissue>
    </source>
</reference>